<dbReference type="InterPro" id="IPR050863">
    <property type="entry name" value="CenT-Element_Derived"/>
</dbReference>
<comment type="caution">
    <text evidence="2">The sequence shown here is derived from an EMBL/GenBank/DDBJ whole genome shotgun (WGS) entry which is preliminary data.</text>
</comment>
<reference evidence="2 3" key="1">
    <citation type="submission" date="2023-02" db="EMBL/GenBank/DDBJ databases">
        <title>LHISI_Scaffold_Assembly.</title>
        <authorList>
            <person name="Stuart O.P."/>
            <person name="Cleave R."/>
            <person name="Magrath M.J.L."/>
            <person name="Mikheyev A.S."/>
        </authorList>
    </citation>
    <scope>NUCLEOTIDE SEQUENCE [LARGE SCALE GENOMIC DNA]</scope>
    <source>
        <strain evidence="2">Daus_M_001</strain>
        <tissue evidence="2">Leg muscle</tissue>
    </source>
</reference>
<dbReference type="Proteomes" id="UP001159363">
    <property type="component" value="Chromosome 11"/>
</dbReference>
<organism evidence="2 3">
    <name type="scientific">Dryococelus australis</name>
    <dbReference type="NCBI Taxonomy" id="614101"/>
    <lineage>
        <taxon>Eukaryota</taxon>
        <taxon>Metazoa</taxon>
        <taxon>Ecdysozoa</taxon>
        <taxon>Arthropoda</taxon>
        <taxon>Hexapoda</taxon>
        <taxon>Insecta</taxon>
        <taxon>Pterygota</taxon>
        <taxon>Neoptera</taxon>
        <taxon>Polyneoptera</taxon>
        <taxon>Phasmatodea</taxon>
        <taxon>Verophasmatodea</taxon>
        <taxon>Anareolatae</taxon>
        <taxon>Phasmatidae</taxon>
        <taxon>Eurycanthinae</taxon>
        <taxon>Dryococelus</taxon>
    </lineage>
</organism>
<name>A0ABQ9GGQ2_9NEOP</name>
<accession>A0ABQ9GGQ2</accession>
<dbReference type="InterPro" id="IPR004875">
    <property type="entry name" value="DDE_SF_endonuclease_dom"/>
</dbReference>
<protein>
    <recommendedName>
        <fullName evidence="1">DDE-1 domain-containing protein</fullName>
    </recommendedName>
</protein>
<dbReference type="PANTHER" id="PTHR19303">
    <property type="entry name" value="TRANSPOSON"/>
    <property type="match status" value="1"/>
</dbReference>
<feature type="domain" description="DDE-1" evidence="1">
    <location>
        <begin position="198"/>
        <end position="291"/>
    </location>
</feature>
<evidence type="ECO:0000313" key="2">
    <source>
        <dbReference type="EMBL" id="KAJ8871197.1"/>
    </source>
</evidence>
<evidence type="ECO:0000259" key="1">
    <source>
        <dbReference type="Pfam" id="PF03184"/>
    </source>
</evidence>
<keyword evidence="3" id="KW-1185">Reference proteome</keyword>
<dbReference type="Pfam" id="PF03184">
    <property type="entry name" value="DDE_1"/>
    <property type="match status" value="1"/>
</dbReference>
<sequence>MRKMLSEAVEEVKSGRKLVYSPSKHYTIPLLTIIDHVKGRWGVKLKSHGRPTVFSFEEEKKMAANFKSMEKYGFGLSRKEVMLLVVEYVNKNKIATPFNNGIPSKDWLFSFMNRDKLFCKDPSKIKVVGAVGVQCSRTTNTLGRENTTVLFACNAAGDKAPPLIIFVGKKIWDHMIAAEDEAYPVTSYAATPNGWMPVILFCDGHSTHVGLEVFEVAREASVTILKILPHSSHLLQPLDLSVMKSLKVRWDATLTSWQRQHIGKKLPKKVFSQLVGKIWEETNPEIITSGFKKAGIYPFDDSIIPEEKFDPAASDAGNPGKLCLQKKFYHNQPLQKLRHTENVSVTSFIATDAAVVETDNMSESCSNEFVYAAIEEPTSAMLAAAMPAACRPINYGPSTSQSTIIAGLSLDDGPSISFEELLLASVKYPSVSTDEKQKMKRICEGAEVITGEEVLQRLKRLHKQKLNAVV</sequence>
<proteinExistence type="predicted"/>
<evidence type="ECO:0000313" key="3">
    <source>
        <dbReference type="Proteomes" id="UP001159363"/>
    </source>
</evidence>
<dbReference type="PANTHER" id="PTHR19303:SF74">
    <property type="entry name" value="POGO TRANSPOSABLE ELEMENT WITH KRAB DOMAIN"/>
    <property type="match status" value="1"/>
</dbReference>
<gene>
    <name evidence="2" type="ORF">PR048_027503</name>
</gene>
<dbReference type="EMBL" id="JARBHB010000012">
    <property type="protein sequence ID" value="KAJ8871197.1"/>
    <property type="molecule type" value="Genomic_DNA"/>
</dbReference>